<keyword evidence="1" id="KW-0472">Membrane</keyword>
<feature type="transmembrane region" description="Helical" evidence="1">
    <location>
        <begin position="261"/>
        <end position="278"/>
    </location>
</feature>
<evidence type="ECO:0000256" key="1">
    <source>
        <dbReference type="SAM" id="Phobius"/>
    </source>
</evidence>
<sequence>MTRRLSAGFITAVSAVLTHAYTLQVIMPGLPTAAAMHAQILLHTADSPYRYRLLTPTLIDTLSSLLPTSPSTALITATAAVAFAGFAATLAGTYRITRLFAARPAALSAVMIAALALLPGLRDHYYQPWSLLEPAFVAITLLLAHQRRQAALIGLTLLATLNRETALLLPALFAFTQYRHIPAPRLALTTAGMLAAWACVFFGTRALFGQARHAETIQGLLAFNLGEGLIPALVNVSVVLAPILALAWAARHAAPPLLKRALLISAPYAALILVWGVWLEVRLLGPLVPLLAPIAALALHARSDQSGAP</sequence>
<evidence type="ECO:0000313" key="2">
    <source>
        <dbReference type="EMBL" id="MDR6218475.1"/>
    </source>
</evidence>
<dbReference type="Proteomes" id="UP001185331">
    <property type="component" value="Unassembled WGS sequence"/>
</dbReference>
<gene>
    <name evidence="2" type="ORF">J2Y00_002038</name>
</gene>
<dbReference type="RefSeq" id="WP_309854993.1">
    <property type="nucleotide sequence ID" value="NZ_JAVDQJ010000005.1"/>
</dbReference>
<evidence type="ECO:0000313" key="3">
    <source>
        <dbReference type="Proteomes" id="UP001185331"/>
    </source>
</evidence>
<proteinExistence type="predicted"/>
<dbReference type="EMBL" id="JAVDQK010000004">
    <property type="protein sequence ID" value="MDR6218475.1"/>
    <property type="molecule type" value="Genomic_DNA"/>
</dbReference>
<protein>
    <submittedName>
        <fullName evidence="2">Uncharacterized protein</fullName>
    </submittedName>
</protein>
<feature type="transmembrane region" description="Helical" evidence="1">
    <location>
        <begin position="186"/>
        <end position="208"/>
    </location>
</feature>
<feature type="transmembrane region" description="Helical" evidence="1">
    <location>
        <begin position="100"/>
        <end position="119"/>
    </location>
</feature>
<accession>A0AAE3XB20</accession>
<feature type="transmembrane region" description="Helical" evidence="1">
    <location>
        <begin position="73"/>
        <end position="93"/>
    </location>
</feature>
<comment type="caution">
    <text evidence="2">The sequence shown here is derived from an EMBL/GenBank/DDBJ whole genome shotgun (WGS) entry which is preliminary data.</text>
</comment>
<name>A0AAE3XB20_9DEIO</name>
<reference evidence="2" key="1">
    <citation type="submission" date="2023-07" db="EMBL/GenBank/DDBJ databases">
        <title>Sorghum-associated microbial communities from plants grown in Nebraska, USA.</title>
        <authorList>
            <person name="Schachtman D."/>
        </authorList>
    </citation>
    <scope>NUCLEOTIDE SEQUENCE</scope>
    <source>
        <strain evidence="2">BE330</strain>
    </source>
</reference>
<keyword evidence="1" id="KW-0812">Transmembrane</keyword>
<keyword evidence="1" id="KW-1133">Transmembrane helix</keyword>
<feature type="transmembrane region" description="Helical" evidence="1">
    <location>
        <begin position="228"/>
        <end position="249"/>
    </location>
</feature>
<organism evidence="2 3">
    <name type="scientific">Deinococcus soli</name>
    <name type="common">ex Cha et al. 2016</name>
    <dbReference type="NCBI Taxonomy" id="1309411"/>
    <lineage>
        <taxon>Bacteria</taxon>
        <taxon>Thermotogati</taxon>
        <taxon>Deinococcota</taxon>
        <taxon>Deinococci</taxon>
        <taxon>Deinococcales</taxon>
        <taxon>Deinococcaceae</taxon>
        <taxon>Deinococcus</taxon>
    </lineage>
</organism>
<dbReference type="AlphaFoldDB" id="A0AAE3XB20"/>